<proteinExistence type="predicted"/>
<dbReference type="EMBL" id="ACLJ02000001">
    <property type="protein sequence ID" value="EFK55527.1"/>
    <property type="molecule type" value="Genomic_DNA"/>
</dbReference>
<dbReference type="STRING" id="585529.HMPREF0291_10785"/>
<accession>D7W9P7</accession>
<protein>
    <submittedName>
        <fullName evidence="1">Uncharacterized protein</fullName>
    </submittedName>
</protein>
<evidence type="ECO:0000313" key="1">
    <source>
        <dbReference type="EMBL" id="EFK55527.1"/>
    </source>
</evidence>
<name>D7W9P7_9CORY</name>
<dbReference type="AlphaFoldDB" id="D7W9P7"/>
<gene>
    <name evidence="1" type="ORF">HMPREF0291_10785</name>
</gene>
<evidence type="ECO:0000313" key="2">
    <source>
        <dbReference type="Proteomes" id="UP000004208"/>
    </source>
</evidence>
<sequence>MVLARAMSYIETPRNLPYLSEWSAPTMDGLATPSLTATALARAHDSLQAALRRRDEALHAHDGELHSFVADAVHVDDTVFGG</sequence>
<organism evidence="1 2">
    <name type="scientific">Corynebacterium genitalium ATCC 33030</name>
    <dbReference type="NCBI Taxonomy" id="585529"/>
    <lineage>
        <taxon>Bacteria</taxon>
        <taxon>Bacillati</taxon>
        <taxon>Actinomycetota</taxon>
        <taxon>Actinomycetes</taxon>
        <taxon>Mycobacteriales</taxon>
        <taxon>Corynebacteriaceae</taxon>
        <taxon>Corynebacterium</taxon>
    </lineage>
</organism>
<dbReference type="Proteomes" id="UP000004208">
    <property type="component" value="Unassembled WGS sequence"/>
</dbReference>
<keyword evidence="2" id="KW-1185">Reference proteome</keyword>
<dbReference type="HOGENOM" id="CLU_2552491_0_0_11"/>
<comment type="caution">
    <text evidence="1">The sequence shown here is derived from an EMBL/GenBank/DDBJ whole genome shotgun (WGS) entry which is preliminary data.</text>
</comment>
<reference evidence="1" key="1">
    <citation type="submission" date="2010-06" db="EMBL/GenBank/DDBJ databases">
        <authorList>
            <person name="Muzny D."/>
            <person name="Qin X."/>
            <person name="Buhay C."/>
            <person name="Dugan-Rocha S."/>
            <person name="Ding Y."/>
            <person name="Chen G."/>
            <person name="Hawes A."/>
            <person name="Holder M."/>
            <person name="Jhangiani S."/>
            <person name="Johnson A."/>
            <person name="Khan Z."/>
            <person name="Li Z."/>
            <person name="Liu W."/>
            <person name="Liu X."/>
            <person name="Perez L."/>
            <person name="Shen H."/>
            <person name="Wang Q."/>
            <person name="Watt J."/>
            <person name="Xi L."/>
            <person name="Xin Y."/>
            <person name="Zhou J."/>
            <person name="Deng J."/>
            <person name="Jiang H."/>
            <person name="Liu Y."/>
            <person name="Qu J."/>
            <person name="Song X.-Z."/>
            <person name="Zhang L."/>
            <person name="Villasana D."/>
            <person name="Johnson A."/>
            <person name="Liu J."/>
            <person name="Liyanage D."/>
            <person name="Lorensuhewa L."/>
            <person name="Robinson T."/>
            <person name="Song A."/>
            <person name="Song B.-B."/>
            <person name="Dinh H."/>
            <person name="Thornton R."/>
            <person name="Coyle M."/>
            <person name="Francisco L."/>
            <person name="Jackson L."/>
            <person name="Javaid M."/>
            <person name="Korchina V."/>
            <person name="Kovar C."/>
            <person name="Mata R."/>
            <person name="Mathew T."/>
            <person name="Ngo R."/>
            <person name="Nguyen L."/>
            <person name="Nguyen N."/>
            <person name="Okwuonu G."/>
            <person name="Ongeri F."/>
            <person name="Pham C."/>
            <person name="Simmons D."/>
            <person name="Wilczek-Boney K."/>
            <person name="Hale W."/>
            <person name="Jakkamsetti A."/>
            <person name="Pham P."/>
            <person name="Ruth R."/>
            <person name="San Lucas F."/>
            <person name="Warren J."/>
            <person name="Zhang J."/>
            <person name="Zhao Z."/>
            <person name="Zhou C."/>
            <person name="Zhu D."/>
            <person name="Lee S."/>
            <person name="Bess C."/>
            <person name="Blankenburg K."/>
            <person name="Forbes L."/>
            <person name="Fu Q."/>
            <person name="Gubbala S."/>
            <person name="Hirani K."/>
            <person name="Jayaseelan J.C."/>
            <person name="Lara F."/>
            <person name="Munidasa M."/>
            <person name="Palculict T."/>
            <person name="Patil S."/>
            <person name="Pu L.-L."/>
            <person name="Saada N."/>
            <person name="Tang L."/>
            <person name="Weissenberger G."/>
            <person name="Zhu Y."/>
            <person name="Hemphill L."/>
            <person name="Shang Y."/>
            <person name="Youmans B."/>
            <person name="Ayvaz T."/>
            <person name="Ross M."/>
            <person name="Santibanez J."/>
            <person name="Aqrawi P."/>
            <person name="Gross S."/>
            <person name="Joshi V."/>
            <person name="Fowler G."/>
            <person name="Nazareth L."/>
            <person name="Reid J."/>
            <person name="Worley K."/>
            <person name="Petrosino J."/>
            <person name="Highlander S."/>
            <person name="Gibbs R."/>
        </authorList>
    </citation>
    <scope>NUCLEOTIDE SEQUENCE [LARGE SCALE GENOMIC DNA]</scope>
    <source>
        <strain evidence="1">ATCC 33030</strain>
    </source>
</reference>